<comment type="cofactor">
    <cofactor evidence="1">
        <name>Zn(2+)</name>
        <dbReference type="ChEBI" id="CHEBI:29105"/>
    </cofactor>
</comment>
<name>A0A6J7A5T6_9ZZZZ</name>
<sequence>MKLVSRKNPAVADPSRPHIDAPRRVGGDGEPEVFVADEQKDVPVDLERWQELATEVLRSEGVRGLAELALLFVSETEMSELNELHMGKPGPTDVLAFLIDASEAEIVLHGQPISRGPDRAPADPGDMPLLLGDVVICPAVAQRQAPSHAGTVDDEIALLVVHGVLHVLGHDHDDDDQTRAMRAREVELLIEHYWHGPAPEAFRQGHDE</sequence>
<evidence type="ECO:0000256" key="7">
    <source>
        <dbReference type="ARBA" id="ARBA00022833"/>
    </source>
</evidence>
<evidence type="ECO:0000256" key="8">
    <source>
        <dbReference type="SAM" id="MobiDB-lite"/>
    </source>
</evidence>
<dbReference type="GO" id="GO:0004222">
    <property type="term" value="F:metalloendopeptidase activity"/>
    <property type="evidence" value="ECO:0007669"/>
    <property type="project" value="InterPro"/>
</dbReference>
<evidence type="ECO:0000256" key="6">
    <source>
        <dbReference type="ARBA" id="ARBA00022801"/>
    </source>
</evidence>
<evidence type="ECO:0000256" key="4">
    <source>
        <dbReference type="ARBA" id="ARBA00022723"/>
    </source>
</evidence>
<dbReference type="AlphaFoldDB" id="A0A6J7A5T6"/>
<comment type="similarity">
    <text evidence="2">Belongs to the endoribonuclease YbeY family.</text>
</comment>
<gene>
    <name evidence="9" type="ORF">UFOPK3099_01822</name>
</gene>
<dbReference type="HAMAP" id="MF_00009">
    <property type="entry name" value="Endoribonucl_YbeY"/>
    <property type="match status" value="1"/>
</dbReference>
<evidence type="ECO:0000256" key="1">
    <source>
        <dbReference type="ARBA" id="ARBA00001947"/>
    </source>
</evidence>
<dbReference type="PANTHER" id="PTHR46986">
    <property type="entry name" value="ENDORIBONUCLEASE YBEY, CHLOROPLASTIC"/>
    <property type="match status" value="1"/>
</dbReference>
<accession>A0A6J7A5T6</accession>
<dbReference type="GO" id="GO:0006364">
    <property type="term" value="P:rRNA processing"/>
    <property type="evidence" value="ECO:0007669"/>
    <property type="project" value="InterPro"/>
</dbReference>
<protein>
    <submittedName>
        <fullName evidence="9">Unannotated protein</fullName>
    </submittedName>
</protein>
<dbReference type="GO" id="GO:0004519">
    <property type="term" value="F:endonuclease activity"/>
    <property type="evidence" value="ECO:0007669"/>
    <property type="project" value="UniProtKB-KW"/>
</dbReference>
<dbReference type="Pfam" id="PF02130">
    <property type="entry name" value="YbeY"/>
    <property type="match status" value="1"/>
</dbReference>
<keyword evidence="6" id="KW-0378">Hydrolase</keyword>
<dbReference type="NCBIfam" id="TIGR00043">
    <property type="entry name" value="rRNA maturation RNase YbeY"/>
    <property type="match status" value="1"/>
</dbReference>
<dbReference type="EMBL" id="CAFAAV010000149">
    <property type="protein sequence ID" value="CAB4827860.1"/>
    <property type="molecule type" value="Genomic_DNA"/>
</dbReference>
<dbReference type="InterPro" id="IPR023091">
    <property type="entry name" value="MetalPrtase_cat_dom_sf_prd"/>
</dbReference>
<feature type="compositionally biased region" description="Basic and acidic residues" evidence="8">
    <location>
        <begin position="15"/>
        <end position="27"/>
    </location>
</feature>
<evidence type="ECO:0000256" key="2">
    <source>
        <dbReference type="ARBA" id="ARBA00010875"/>
    </source>
</evidence>
<keyword evidence="7" id="KW-0862">Zinc</keyword>
<evidence type="ECO:0000256" key="3">
    <source>
        <dbReference type="ARBA" id="ARBA00022722"/>
    </source>
</evidence>
<proteinExistence type="inferred from homology"/>
<dbReference type="Gene3D" id="3.40.390.30">
    <property type="entry name" value="Metalloproteases ('zincins'), catalytic domain"/>
    <property type="match status" value="1"/>
</dbReference>
<dbReference type="PANTHER" id="PTHR46986:SF1">
    <property type="entry name" value="ENDORIBONUCLEASE YBEY, CHLOROPLASTIC"/>
    <property type="match status" value="1"/>
</dbReference>
<dbReference type="SUPFAM" id="SSF55486">
    <property type="entry name" value="Metalloproteases ('zincins'), catalytic domain"/>
    <property type="match status" value="1"/>
</dbReference>
<keyword evidence="4" id="KW-0479">Metal-binding</keyword>
<feature type="region of interest" description="Disordered" evidence="8">
    <location>
        <begin position="1"/>
        <end position="30"/>
    </location>
</feature>
<organism evidence="9">
    <name type="scientific">freshwater metagenome</name>
    <dbReference type="NCBI Taxonomy" id="449393"/>
    <lineage>
        <taxon>unclassified sequences</taxon>
        <taxon>metagenomes</taxon>
        <taxon>ecological metagenomes</taxon>
    </lineage>
</organism>
<keyword evidence="3" id="KW-0540">Nuclease</keyword>
<keyword evidence="5" id="KW-0255">Endonuclease</keyword>
<evidence type="ECO:0000313" key="9">
    <source>
        <dbReference type="EMBL" id="CAB4827860.1"/>
    </source>
</evidence>
<dbReference type="InterPro" id="IPR002036">
    <property type="entry name" value="YbeY"/>
</dbReference>
<reference evidence="9" key="1">
    <citation type="submission" date="2020-05" db="EMBL/GenBank/DDBJ databases">
        <authorList>
            <person name="Chiriac C."/>
            <person name="Salcher M."/>
            <person name="Ghai R."/>
            <person name="Kavagutti S V."/>
        </authorList>
    </citation>
    <scope>NUCLEOTIDE SEQUENCE</scope>
</reference>
<evidence type="ECO:0000256" key="5">
    <source>
        <dbReference type="ARBA" id="ARBA00022759"/>
    </source>
</evidence>
<dbReference type="GO" id="GO:0046872">
    <property type="term" value="F:metal ion binding"/>
    <property type="evidence" value="ECO:0007669"/>
    <property type="project" value="UniProtKB-KW"/>
</dbReference>